<evidence type="ECO:0000256" key="9">
    <source>
        <dbReference type="ARBA" id="ARBA00049985"/>
    </source>
</evidence>
<dbReference type="RefSeq" id="WP_137095222.1">
    <property type="nucleotide sequence ID" value="NZ_SWMS01000006.1"/>
</dbReference>
<dbReference type="GO" id="GO:0005524">
    <property type="term" value="F:ATP binding"/>
    <property type="evidence" value="ECO:0007669"/>
    <property type="project" value="UniProtKB-KW"/>
</dbReference>
<dbReference type="PROSITE" id="PS50893">
    <property type="entry name" value="ABC_TRANSPORTER_2"/>
    <property type="match status" value="1"/>
</dbReference>
<dbReference type="InterPro" id="IPR003593">
    <property type="entry name" value="AAA+_ATPase"/>
</dbReference>
<comment type="caution">
    <text evidence="11">The sequence shown here is derived from an EMBL/GenBank/DDBJ whole genome shotgun (WGS) entry which is preliminary data.</text>
</comment>
<dbReference type="PROSITE" id="PS00211">
    <property type="entry name" value="ABC_TRANSPORTER_1"/>
    <property type="match status" value="1"/>
</dbReference>
<comment type="subcellular location">
    <subcellularLocation>
        <location evidence="1">Cell membrane</location>
        <topology evidence="1">Peripheral membrane protein</topology>
        <orientation evidence="1">Cytoplasmic side</orientation>
    </subcellularLocation>
</comment>
<comment type="similarity">
    <text evidence="9">Belongs to the ABC transporter superfamily. Drug exporter-1 (DrugE1) (TC 3.A.1.105) family.</text>
</comment>
<dbReference type="EMBL" id="SWMS01000006">
    <property type="protein sequence ID" value="TKG71108.1"/>
    <property type="molecule type" value="Genomic_DNA"/>
</dbReference>
<reference evidence="11 12" key="1">
    <citation type="journal article" date="2015" name="Antonie Van Leeuwenhoek">
        <title>Prauserella endophytica sp. nov., an endophytic actinobacterium isolated from Tamarix taklamakanensis.</title>
        <authorList>
            <person name="Liu J.M."/>
            <person name="Habden X."/>
            <person name="Guo L."/>
            <person name="Tuo L."/>
            <person name="Jiang Z.K."/>
            <person name="Liu S.W."/>
            <person name="Liu X.F."/>
            <person name="Chen L."/>
            <person name="Li R.F."/>
            <person name="Zhang Y.Q."/>
            <person name="Sun C.H."/>
        </authorList>
    </citation>
    <scope>NUCLEOTIDE SEQUENCE [LARGE SCALE GENOMIC DNA]</scope>
    <source>
        <strain evidence="11 12">CGMCC 4.7182</strain>
    </source>
</reference>
<organism evidence="11 12">
    <name type="scientific">Prauserella endophytica</name>
    <dbReference type="NCBI Taxonomy" id="1592324"/>
    <lineage>
        <taxon>Bacteria</taxon>
        <taxon>Bacillati</taxon>
        <taxon>Actinomycetota</taxon>
        <taxon>Actinomycetes</taxon>
        <taxon>Pseudonocardiales</taxon>
        <taxon>Pseudonocardiaceae</taxon>
        <taxon>Prauserella</taxon>
        <taxon>Prauserella coralliicola group</taxon>
    </lineage>
</organism>
<dbReference type="SUPFAM" id="SSF52540">
    <property type="entry name" value="P-loop containing nucleoside triphosphate hydrolases"/>
    <property type="match status" value="1"/>
</dbReference>
<keyword evidence="3" id="KW-1003">Cell membrane</keyword>
<dbReference type="PANTHER" id="PTHR42711:SF19">
    <property type="entry name" value="DOXORUBICIN RESISTANCE ATP-BINDING PROTEIN DRRA"/>
    <property type="match status" value="1"/>
</dbReference>
<evidence type="ECO:0000313" key="12">
    <source>
        <dbReference type="Proteomes" id="UP000309992"/>
    </source>
</evidence>
<evidence type="ECO:0000256" key="7">
    <source>
        <dbReference type="ARBA" id="ARBA00023136"/>
    </source>
</evidence>
<evidence type="ECO:0000256" key="5">
    <source>
        <dbReference type="ARBA" id="ARBA00022840"/>
    </source>
</evidence>
<dbReference type="Proteomes" id="UP000309992">
    <property type="component" value="Unassembled WGS sequence"/>
</dbReference>
<evidence type="ECO:0000256" key="4">
    <source>
        <dbReference type="ARBA" id="ARBA00022741"/>
    </source>
</evidence>
<accession>A0ABY2S598</accession>
<evidence type="ECO:0000259" key="10">
    <source>
        <dbReference type="PROSITE" id="PS50893"/>
    </source>
</evidence>
<sequence length="311" mass="33270">MEQAIEVRGLRKSYGDIEVLKGIDLSVERGSLLALLGPNGAGKTTTVRILSTLLEPDGGVARVNGHDVVAQAAAVRGSIGLTGQQTAVDELLTGYENLVLMGRLFRLRTGAARRRARELLARFDLEDAADRLVRTYSGGMRRRLDLAISLVTSPPVLFLDEPTTGLDPRSRGGVWETVRDLLASGVTVLLTTQYLEEADQLAGHVAVVDGGRIVAEGSPSELKRHVGAERLELTFADERALAAASRVLAAEEPRAGGPLALSLPVEHAKDVKRMLDQLAESGVEPDRLFVAEPTLDDVFLTLTGQPTGGTR</sequence>
<dbReference type="InterPro" id="IPR050763">
    <property type="entry name" value="ABC_transporter_ATP-binding"/>
</dbReference>
<keyword evidence="2" id="KW-0813">Transport</keyword>
<evidence type="ECO:0000256" key="3">
    <source>
        <dbReference type="ARBA" id="ARBA00022475"/>
    </source>
</evidence>
<evidence type="ECO:0000313" key="11">
    <source>
        <dbReference type="EMBL" id="TKG71108.1"/>
    </source>
</evidence>
<keyword evidence="4" id="KW-0547">Nucleotide-binding</keyword>
<dbReference type="InterPro" id="IPR017871">
    <property type="entry name" value="ABC_transporter-like_CS"/>
</dbReference>
<gene>
    <name evidence="11" type="ORF">FCN18_13395</name>
</gene>
<dbReference type="InterPro" id="IPR005894">
    <property type="entry name" value="DrrA"/>
</dbReference>
<dbReference type="InterPro" id="IPR027417">
    <property type="entry name" value="P-loop_NTPase"/>
</dbReference>
<dbReference type="InterPro" id="IPR025302">
    <property type="entry name" value="DrrA1/2-like_C"/>
</dbReference>
<protein>
    <submittedName>
        <fullName evidence="11">ATP-binding cassette domain-containing protein</fullName>
    </submittedName>
</protein>
<evidence type="ECO:0000256" key="1">
    <source>
        <dbReference type="ARBA" id="ARBA00004413"/>
    </source>
</evidence>
<evidence type="ECO:0000256" key="6">
    <source>
        <dbReference type="ARBA" id="ARBA00022967"/>
    </source>
</evidence>
<keyword evidence="8" id="KW-0046">Antibiotic resistance</keyword>
<dbReference type="NCBIfam" id="TIGR01188">
    <property type="entry name" value="drrA"/>
    <property type="match status" value="1"/>
</dbReference>
<dbReference type="Gene3D" id="3.40.50.300">
    <property type="entry name" value="P-loop containing nucleotide triphosphate hydrolases"/>
    <property type="match status" value="1"/>
</dbReference>
<dbReference type="SMART" id="SM00382">
    <property type="entry name" value="AAA"/>
    <property type="match status" value="1"/>
</dbReference>
<evidence type="ECO:0000256" key="2">
    <source>
        <dbReference type="ARBA" id="ARBA00022448"/>
    </source>
</evidence>
<keyword evidence="5 11" id="KW-0067">ATP-binding</keyword>
<dbReference type="PANTHER" id="PTHR42711">
    <property type="entry name" value="ABC TRANSPORTER ATP-BINDING PROTEIN"/>
    <property type="match status" value="1"/>
</dbReference>
<evidence type="ECO:0000256" key="8">
    <source>
        <dbReference type="ARBA" id="ARBA00023251"/>
    </source>
</evidence>
<proteinExistence type="inferred from homology"/>
<dbReference type="Pfam" id="PF00005">
    <property type="entry name" value="ABC_tran"/>
    <property type="match status" value="1"/>
</dbReference>
<dbReference type="Pfam" id="PF13732">
    <property type="entry name" value="DrrA1-3_C"/>
    <property type="match status" value="1"/>
</dbReference>
<keyword evidence="6" id="KW-1278">Translocase</keyword>
<name>A0ABY2S598_9PSEU</name>
<dbReference type="InterPro" id="IPR003439">
    <property type="entry name" value="ABC_transporter-like_ATP-bd"/>
</dbReference>
<feature type="domain" description="ABC transporter" evidence="10">
    <location>
        <begin position="5"/>
        <end position="235"/>
    </location>
</feature>
<keyword evidence="12" id="KW-1185">Reference proteome</keyword>
<keyword evidence="7" id="KW-0472">Membrane</keyword>